<dbReference type="Proteomes" id="UP000292262">
    <property type="component" value="Unassembled WGS sequence"/>
</dbReference>
<dbReference type="AlphaFoldDB" id="A0A4Q7P1Q1"/>
<keyword evidence="4" id="KW-1185">Reference proteome</keyword>
<evidence type="ECO:0000313" key="3">
    <source>
        <dbReference type="EMBL" id="RZS93644.1"/>
    </source>
</evidence>
<comment type="caution">
    <text evidence="3">The sequence shown here is derived from an EMBL/GenBank/DDBJ whole genome shotgun (WGS) entry which is preliminary data.</text>
</comment>
<accession>A0A4Q7P1Q1</accession>
<evidence type="ECO:0000259" key="2">
    <source>
        <dbReference type="Pfam" id="PF13568"/>
    </source>
</evidence>
<feature type="chain" id="PRO_5020222398" evidence="1">
    <location>
        <begin position="21"/>
        <end position="175"/>
    </location>
</feature>
<feature type="domain" description="Outer membrane protein beta-barrel" evidence="2">
    <location>
        <begin position="20"/>
        <end position="156"/>
    </location>
</feature>
<protein>
    <submittedName>
        <fullName evidence="3">Outer membrane protein with beta-barrel domain</fullName>
    </submittedName>
</protein>
<dbReference type="RefSeq" id="WP_130286762.1">
    <property type="nucleotide sequence ID" value="NZ_SGXE01000002.1"/>
</dbReference>
<dbReference type="EMBL" id="SGXE01000002">
    <property type="protein sequence ID" value="RZS93644.1"/>
    <property type="molecule type" value="Genomic_DNA"/>
</dbReference>
<feature type="signal peptide" evidence="1">
    <location>
        <begin position="1"/>
        <end position="20"/>
    </location>
</feature>
<name>A0A4Q7P1Q1_9FLAO</name>
<organism evidence="3 4">
    <name type="scientific">Aquimarina brevivitae</name>
    <dbReference type="NCBI Taxonomy" id="323412"/>
    <lineage>
        <taxon>Bacteria</taxon>
        <taxon>Pseudomonadati</taxon>
        <taxon>Bacteroidota</taxon>
        <taxon>Flavobacteriia</taxon>
        <taxon>Flavobacteriales</taxon>
        <taxon>Flavobacteriaceae</taxon>
        <taxon>Aquimarina</taxon>
    </lineage>
</organism>
<keyword evidence="1" id="KW-0732">Signal</keyword>
<evidence type="ECO:0000313" key="4">
    <source>
        <dbReference type="Proteomes" id="UP000292262"/>
    </source>
</evidence>
<proteinExistence type="predicted"/>
<sequence>MKKLLILAVMLVGFTTVTTAQDIKLGFKGGVNFASLSGDDADGLDGRTGYHIGGVVQFSLAGMFAIQPEVIYSAQGAEFESFDLNVDYLNVPILAKLKFAKVFSVEAGPQFGFVVNEGDDVGDIESFDLSGALGAGVELGSFFGQVRYNFGLTDISSDADIKNSNFQISVGYYIF</sequence>
<evidence type="ECO:0000256" key="1">
    <source>
        <dbReference type="SAM" id="SignalP"/>
    </source>
</evidence>
<reference evidence="3 4" key="1">
    <citation type="submission" date="2019-02" db="EMBL/GenBank/DDBJ databases">
        <title>Genomic Encyclopedia of Type Strains, Phase IV (KMG-IV): sequencing the most valuable type-strain genomes for metagenomic binning, comparative biology and taxonomic classification.</title>
        <authorList>
            <person name="Goeker M."/>
        </authorList>
    </citation>
    <scope>NUCLEOTIDE SEQUENCE [LARGE SCALE GENOMIC DNA]</scope>
    <source>
        <strain evidence="3 4">DSM 17196</strain>
    </source>
</reference>
<dbReference type="InterPro" id="IPR025665">
    <property type="entry name" value="Beta-barrel_OMP_2"/>
</dbReference>
<dbReference type="OrthoDB" id="947434at2"/>
<dbReference type="Pfam" id="PF13568">
    <property type="entry name" value="OMP_b-brl_2"/>
    <property type="match status" value="1"/>
</dbReference>
<gene>
    <name evidence="3" type="ORF">EV197_2224</name>
</gene>